<sequence>MRQIKYSDLNKVIAQLKLENKFSYIYSTPVIESFINLFFETGKENPHLLNLGYQLFRASQKVQISFSRNTLKAFQNHLLVVQEKSGQKIPSDVFALIFGGTESSTKQLLDLEHQLQENPSRPITSDDLKLYQVTPKKNDHFIELGIQLFIQHHSSVNGTESIREYVLSDEIYKQLLTGSSFILKKVFYLKKLFGYLTGLGRSDIIRDYITAGNGLATIVSKSIDVDLLYYILISYTTAKERVEFLKQTTFQSIVGRHHLDLETLLRSDSTEFFEEPALLNILDMFGTSDVFQYIDLKLESIQ</sequence>
<name>D3BMA7_HETP5</name>
<gene>
    <name evidence="1" type="ORF">PPL_12317</name>
</gene>
<dbReference type="EMBL" id="ADBJ01000042">
    <property type="protein sequence ID" value="EFA77708.1"/>
    <property type="molecule type" value="Genomic_DNA"/>
</dbReference>
<keyword evidence="2" id="KW-1185">Reference proteome</keyword>
<protein>
    <submittedName>
        <fullName evidence="1">Uncharacterized protein</fullName>
    </submittedName>
</protein>
<comment type="caution">
    <text evidence="1">The sequence shown here is derived from an EMBL/GenBank/DDBJ whole genome shotgun (WGS) entry which is preliminary data.</text>
</comment>
<dbReference type="GeneID" id="31367784"/>
<dbReference type="InParanoid" id="D3BMA7"/>
<proteinExistence type="predicted"/>
<reference evidence="1 2" key="1">
    <citation type="journal article" date="2011" name="Genome Res.">
        <title>Phylogeny-wide analysis of social amoeba genomes highlights ancient origins for complex intercellular communication.</title>
        <authorList>
            <person name="Heidel A.J."/>
            <person name="Lawal H.M."/>
            <person name="Felder M."/>
            <person name="Schilde C."/>
            <person name="Helps N.R."/>
            <person name="Tunggal B."/>
            <person name="Rivero F."/>
            <person name="John U."/>
            <person name="Schleicher M."/>
            <person name="Eichinger L."/>
            <person name="Platzer M."/>
            <person name="Noegel A.A."/>
            <person name="Schaap P."/>
            <person name="Gloeckner G."/>
        </authorList>
    </citation>
    <scope>NUCLEOTIDE SEQUENCE [LARGE SCALE GENOMIC DNA]</scope>
    <source>
        <strain evidence="2">ATCC 26659 / Pp 5 / PN500</strain>
    </source>
</reference>
<evidence type="ECO:0000313" key="2">
    <source>
        <dbReference type="Proteomes" id="UP000001396"/>
    </source>
</evidence>
<evidence type="ECO:0000313" key="1">
    <source>
        <dbReference type="EMBL" id="EFA77708.1"/>
    </source>
</evidence>
<dbReference type="Proteomes" id="UP000001396">
    <property type="component" value="Unassembled WGS sequence"/>
</dbReference>
<organism evidence="1 2">
    <name type="scientific">Heterostelium pallidum (strain ATCC 26659 / Pp 5 / PN500)</name>
    <name type="common">Cellular slime mold</name>
    <name type="synonym">Polysphondylium pallidum</name>
    <dbReference type="NCBI Taxonomy" id="670386"/>
    <lineage>
        <taxon>Eukaryota</taxon>
        <taxon>Amoebozoa</taxon>
        <taxon>Evosea</taxon>
        <taxon>Eumycetozoa</taxon>
        <taxon>Dictyostelia</taxon>
        <taxon>Acytosteliales</taxon>
        <taxon>Acytosteliaceae</taxon>
        <taxon>Heterostelium</taxon>
    </lineage>
</organism>
<dbReference type="RefSeq" id="XP_020429836.1">
    <property type="nucleotide sequence ID" value="XM_020583055.1"/>
</dbReference>
<dbReference type="AlphaFoldDB" id="D3BMA7"/>
<accession>D3BMA7</accession>